<dbReference type="PANTHER" id="PTHR31871:SF61">
    <property type="entry name" value="OS06G0705300 PROTEIN"/>
    <property type="match status" value="1"/>
</dbReference>
<accession>A0A438ENV7</accession>
<evidence type="ECO:0000313" key="2">
    <source>
        <dbReference type="EMBL" id="RVW49431.1"/>
    </source>
</evidence>
<evidence type="ECO:0000256" key="1">
    <source>
        <dbReference type="SAM" id="MobiDB-lite"/>
    </source>
</evidence>
<dbReference type="PANTHER" id="PTHR31871">
    <property type="entry name" value="OS02G0137100 PROTEIN"/>
    <property type="match status" value="1"/>
</dbReference>
<comment type="caution">
    <text evidence="2">The sequence shown here is derived from an EMBL/GenBank/DDBJ whole genome shotgun (WGS) entry which is preliminary data.</text>
</comment>
<gene>
    <name evidence="2" type="ORF">CK203_080264</name>
</gene>
<dbReference type="NCBIfam" id="TIGR01589">
    <property type="entry name" value="A_thal_3526"/>
    <property type="match status" value="1"/>
</dbReference>
<feature type="compositionally biased region" description="Basic and acidic residues" evidence="1">
    <location>
        <begin position="128"/>
        <end position="148"/>
    </location>
</feature>
<dbReference type="Proteomes" id="UP000288805">
    <property type="component" value="Unassembled WGS sequence"/>
</dbReference>
<protein>
    <submittedName>
        <fullName evidence="2">Uncharacterized protein</fullName>
    </submittedName>
</protein>
<dbReference type="AlphaFoldDB" id="A0A438ENV7"/>
<sequence>MMHLVGPCHRMPSVCLFGGCRIVEDLLITWEGGHGLAVMGDSSASYIHMVQHLIEKCLIFHMSKEECMEALSKHANIEPVITSTVWNELEKENKEFFEGYNTQTQTKDDRLSEAETDELIQKMISDSTSKDHRSSSKDPADSSKDPDT</sequence>
<dbReference type="EMBL" id="QGNW01001227">
    <property type="protein sequence ID" value="RVW49431.1"/>
    <property type="molecule type" value="Genomic_DNA"/>
</dbReference>
<reference evidence="2 3" key="1">
    <citation type="journal article" date="2018" name="PLoS Genet.">
        <title>Population sequencing reveals clonal diversity and ancestral inbreeding in the grapevine cultivar Chardonnay.</title>
        <authorList>
            <person name="Roach M.J."/>
            <person name="Johnson D.L."/>
            <person name="Bohlmann J."/>
            <person name="van Vuuren H.J."/>
            <person name="Jones S.J."/>
            <person name="Pretorius I.S."/>
            <person name="Schmidt S.A."/>
            <person name="Borneman A.R."/>
        </authorList>
    </citation>
    <scope>NUCLEOTIDE SEQUENCE [LARGE SCALE GENOMIC DNA]</scope>
    <source>
        <strain evidence="3">cv. Chardonnay</strain>
        <tissue evidence="2">Leaf</tissue>
    </source>
</reference>
<dbReference type="InterPro" id="IPR006476">
    <property type="entry name" value="CHP01589_pln"/>
</dbReference>
<proteinExistence type="predicted"/>
<organism evidence="2 3">
    <name type="scientific">Vitis vinifera</name>
    <name type="common">Grape</name>
    <dbReference type="NCBI Taxonomy" id="29760"/>
    <lineage>
        <taxon>Eukaryota</taxon>
        <taxon>Viridiplantae</taxon>
        <taxon>Streptophyta</taxon>
        <taxon>Embryophyta</taxon>
        <taxon>Tracheophyta</taxon>
        <taxon>Spermatophyta</taxon>
        <taxon>Magnoliopsida</taxon>
        <taxon>eudicotyledons</taxon>
        <taxon>Gunneridae</taxon>
        <taxon>Pentapetalae</taxon>
        <taxon>rosids</taxon>
        <taxon>Vitales</taxon>
        <taxon>Vitaceae</taxon>
        <taxon>Viteae</taxon>
        <taxon>Vitis</taxon>
    </lineage>
</organism>
<dbReference type="Pfam" id="PF09713">
    <property type="entry name" value="A_thal_3526"/>
    <property type="match status" value="1"/>
</dbReference>
<name>A0A438ENV7_VITVI</name>
<feature type="region of interest" description="Disordered" evidence="1">
    <location>
        <begin position="121"/>
        <end position="148"/>
    </location>
</feature>
<evidence type="ECO:0000313" key="3">
    <source>
        <dbReference type="Proteomes" id="UP000288805"/>
    </source>
</evidence>